<evidence type="ECO:0000313" key="2">
    <source>
        <dbReference type="EMBL" id="QUE52935.1"/>
    </source>
</evidence>
<evidence type="ECO:0008006" key="4">
    <source>
        <dbReference type="Google" id="ProtNLM"/>
    </source>
</evidence>
<dbReference type="Proteomes" id="UP000676169">
    <property type="component" value="Chromosome"/>
</dbReference>
<feature type="chain" id="PRO_5037608678" description="PEP-CTERM sorting domain-containing protein" evidence="1">
    <location>
        <begin position="35"/>
        <end position="1163"/>
    </location>
</feature>
<gene>
    <name evidence="2" type="ORF">KBB96_08585</name>
</gene>
<accession>A0A975J2N3</accession>
<keyword evidence="1" id="KW-0732">Signal</keyword>
<dbReference type="RefSeq" id="WP_211634279.1">
    <property type="nucleotide sequence ID" value="NZ_CP073100.1"/>
</dbReference>
<name>A0A975J2N3_9BACT</name>
<feature type="signal peptide" evidence="1">
    <location>
        <begin position="1"/>
        <end position="34"/>
    </location>
</feature>
<sequence>MKPKRPLIGGLVKGASLRFVVTLAPLLAASPALAQNLLPVDSDTTLHSSASYDGYDPLDPLLYIPTAPHFESNGQRDAVLVTHGATLTLGAGAALSVRNDDNLTAFMRVGAYGSNGTLLIGSDSSLTIGQASRYANLQIGQGTGTTGTVTQTGGTATVLGSMNVGVNGGTGSYTISGGSLTIDNADDAGHTSLVSIGFNNSAGGISNGTFNLNGGLVELKAHLVETSPGVFENGSTGLIIGNRTDVALASYGGGASGSGNGVFNQTAGTLRVGAGTGFYLSGFGNGAYNFTGGTLEIGGTSLQARYGGGAATGTYDFNFAGGTIKVTGSDLDTSVDADLGVNAVSTIDTNGLNATWRGNLTGTGLHQIGQGGSALVKAGDGALTFTGASRVLDTFAVTGGTARQTAGDTSAVEFMAGTGAGNTGAYVMDGGTLTINASTNSGGGAVAGSFRVGDYGGTGTFTQNAGTVALTANSALNIGNQGGTGTYNLNGGTLTLGGGNNVIGRSTVGNPASTGVMNVSGGRLEITTNSALIIGNNISGGPAGSGALVQTGGTVHVDAGSSLYVSGFGPGSYSLNGGTLEVGGNGLKARYNNTTSSYAFNLGGGTIKVTGSDLTSAVDANLTAGTSSKIDTSGLNATWSGSLTGSGLHQVDFGGSSLEKTGAGTLAFTGAARTFDTFSVTGGTARQAAGATTAVEFMAGTGAGNTGAYVMDGGSLTINPSTRADNTTAVAGSFRVGDFGATGTFTQNGGTVSVVENGALNIGNQGGTGTYQLNNGTLNLSGGINVLGRSTVGKPASTGTLNIAGGVLNLTDNSSLIVGNNDPAAAAGTGTVYQSGGTFHVDAGSKLFVAGFGAGTYHLDGGTLEIGGNSLRARYNNTTSGSSFNLGGGTVKVTGSDLNTDVVGNLKASTNSTVNTNGLNATFAGFTGTGTLTKTGAGTLTSDGAASVGGLNIQQGTFRANQTLTIGSGGLTIANGAHLVANTTIESLPGAVMHVSGVLNGSGTLNVATIIQSGGTYGPGNSPGEMTIGADFTIEAGATFAWELADNSTSGPGTTFDMTTVTAGNFSLEDGSIFNIALSGTANYADSFWNTDQSWVVVDNTGTGTLDLGDVILQADSASAGRGHFDLVNTGSTLTLNWTAVPEPTSALLLLSAVPLLVRRRRG</sequence>
<evidence type="ECO:0000256" key="1">
    <source>
        <dbReference type="SAM" id="SignalP"/>
    </source>
</evidence>
<dbReference type="EMBL" id="CP073100">
    <property type="protein sequence ID" value="QUE52935.1"/>
    <property type="molecule type" value="Genomic_DNA"/>
</dbReference>
<protein>
    <recommendedName>
        <fullName evidence="4">PEP-CTERM sorting domain-containing protein</fullName>
    </recommendedName>
</protein>
<keyword evidence="3" id="KW-1185">Reference proteome</keyword>
<dbReference type="KEGG" id="lamb:KBB96_08585"/>
<dbReference type="AlphaFoldDB" id="A0A975J2N3"/>
<proteinExistence type="predicted"/>
<organism evidence="2 3">
    <name type="scientific">Luteolibacter ambystomatis</name>
    <dbReference type="NCBI Taxonomy" id="2824561"/>
    <lineage>
        <taxon>Bacteria</taxon>
        <taxon>Pseudomonadati</taxon>
        <taxon>Verrucomicrobiota</taxon>
        <taxon>Verrucomicrobiia</taxon>
        <taxon>Verrucomicrobiales</taxon>
        <taxon>Verrucomicrobiaceae</taxon>
        <taxon>Luteolibacter</taxon>
    </lineage>
</organism>
<evidence type="ECO:0000313" key="3">
    <source>
        <dbReference type="Proteomes" id="UP000676169"/>
    </source>
</evidence>
<reference evidence="2" key="1">
    <citation type="submission" date="2021-04" db="EMBL/GenBank/DDBJ databases">
        <title>Luteolibacter sp. 32A isolated from the skin of an Anderson's salamander (Ambystoma andersonii).</title>
        <authorList>
            <person name="Spergser J."/>
            <person name="Busse H.-J."/>
        </authorList>
    </citation>
    <scope>NUCLEOTIDE SEQUENCE</scope>
    <source>
        <strain evidence="2">32A</strain>
    </source>
</reference>